<dbReference type="InterPro" id="IPR050191">
    <property type="entry name" value="ATP-dep_DNA_ligase"/>
</dbReference>
<comment type="similarity">
    <text evidence="1">Belongs to the ATP-dependent DNA ligase family.</text>
</comment>
<dbReference type="PANTHER" id="PTHR45674:SF9">
    <property type="entry name" value="DNA LIGASE 3"/>
    <property type="match status" value="1"/>
</dbReference>
<dbReference type="GO" id="GO:0003677">
    <property type="term" value="F:DNA binding"/>
    <property type="evidence" value="ECO:0007669"/>
    <property type="project" value="InterPro"/>
</dbReference>
<feature type="region of interest" description="Disordered" evidence="6">
    <location>
        <begin position="1480"/>
        <end position="1513"/>
    </location>
</feature>
<feature type="compositionally biased region" description="Polar residues" evidence="6">
    <location>
        <begin position="1492"/>
        <end position="1513"/>
    </location>
</feature>
<dbReference type="PROSITE" id="PS50160">
    <property type="entry name" value="DNA_LIGASE_A3"/>
    <property type="match status" value="1"/>
</dbReference>
<feature type="compositionally biased region" description="Basic and acidic residues" evidence="6">
    <location>
        <begin position="45"/>
        <end position="54"/>
    </location>
</feature>
<dbReference type="Gene3D" id="3.30.1490.70">
    <property type="match status" value="1"/>
</dbReference>
<feature type="compositionally biased region" description="Low complexity" evidence="6">
    <location>
        <begin position="1733"/>
        <end position="1746"/>
    </location>
</feature>
<reference evidence="9 10" key="1">
    <citation type="journal article" date="2018" name="Front. Microbiol.">
        <title>Prospects for Fungal Bioremediation of Acidic Radioactive Waste Sites: Characterization and Genome Sequence of Rhodotorula taiwanensis MD1149.</title>
        <authorList>
            <person name="Tkavc R."/>
            <person name="Matrosova V.Y."/>
            <person name="Grichenko O.E."/>
            <person name="Gostincar C."/>
            <person name="Volpe R.P."/>
            <person name="Klimenkova P."/>
            <person name="Gaidamakova E.K."/>
            <person name="Zhou C.E."/>
            <person name="Stewart B.J."/>
            <person name="Lyman M.G."/>
            <person name="Malfatti S.A."/>
            <person name="Rubinfeld B."/>
            <person name="Courtot M."/>
            <person name="Singh J."/>
            <person name="Dalgard C.L."/>
            <person name="Hamilton T."/>
            <person name="Frey K.G."/>
            <person name="Gunde-Cimerman N."/>
            <person name="Dugan L."/>
            <person name="Daly M.J."/>
        </authorList>
    </citation>
    <scope>NUCLEOTIDE SEQUENCE [LARGE SCALE GENOMIC DNA]</scope>
    <source>
        <strain evidence="9 10">MD1149</strain>
    </source>
</reference>
<evidence type="ECO:0000256" key="4">
    <source>
        <dbReference type="ARBA" id="ARBA00022741"/>
    </source>
</evidence>
<dbReference type="InterPro" id="IPR000195">
    <property type="entry name" value="Rab-GAP-TBC_dom"/>
</dbReference>
<evidence type="ECO:0008006" key="11">
    <source>
        <dbReference type="Google" id="ProtNLM"/>
    </source>
</evidence>
<feature type="compositionally biased region" description="Pro residues" evidence="6">
    <location>
        <begin position="1574"/>
        <end position="1589"/>
    </location>
</feature>
<evidence type="ECO:0000313" key="9">
    <source>
        <dbReference type="EMBL" id="POY72478.1"/>
    </source>
</evidence>
<evidence type="ECO:0000313" key="10">
    <source>
        <dbReference type="Proteomes" id="UP000237144"/>
    </source>
</evidence>
<dbReference type="GO" id="GO:0006281">
    <property type="term" value="P:DNA repair"/>
    <property type="evidence" value="ECO:0007669"/>
    <property type="project" value="InterPro"/>
</dbReference>
<evidence type="ECO:0000256" key="3">
    <source>
        <dbReference type="ARBA" id="ARBA00022705"/>
    </source>
</evidence>
<dbReference type="Gene3D" id="1.10.8.270">
    <property type="entry name" value="putative rabgap domain of human tbc1 domain family member 14 like domains"/>
    <property type="match status" value="1"/>
</dbReference>
<keyword evidence="5" id="KW-0067">ATP-binding</keyword>
<keyword evidence="3" id="KW-0235">DNA replication</keyword>
<dbReference type="Pfam" id="PF01068">
    <property type="entry name" value="DNA_ligase_A_M"/>
    <property type="match status" value="1"/>
</dbReference>
<dbReference type="OrthoDB" id="206088at2759"/>
<dbReference type="Gene3D" id="1.10.472.80">
    <property type="entry name" value="Ypt/Rab-GAP domain of gyp1p, domain 3"/>
    <property type="match status" value="1"/>
</dbReference>
<evidence type="ECO:0000256" key="6">
    <source>
        <dbReference type="SAM" id="MobiDB-lite"/>
    </source>
</evidence>
<feature type="domain" description="Rab-GAP TBC" evidence="7">
    <location>
        <begin position="1186"/>
        <end position="1398"/>
    </location>
</feature>
<organism evidence="9 10">
    <name type="scientific">Rhodotorula taiwanensis</name>
    <dbReference type="NCBI Taxonomy" id="741276"/>
    <lineage>
        <taxon>Eukaryota</taxon>
        <taxon>Fungi</taxon>
        <taxon>Dikarya</taxon>
        <taxon>Basidiomycota</taxon>
        <taxon>Pucciniomycotina</taxon>
        <taxon>Microbotryomycetes</taxon>
        <taxon>Sporidiobolales</taxon>
        <taxon>Sporidiobolaceae</taxon>
        <taxon>Rhodotorula</taxon>
    </lineage>
</organism>
<evidence type="ECO:0000256" key="5">
    <source>
        <dbReference type="ARBA" id="ARBA00022840"/>
    </source>
</evidence>
<dbReference type="CDD" id="cd07900">
    <property type="entry name" value="Adenylation_DNA_ligase_I_Euk"/>
    <property type="match status" value="1"/>
</dbReference>
<feature type="compositionally biased region" description="Polar residues" evidence="6">
    <location>
        <begin position="809"/>
        <end position="819"/>
    </location>
</feature>
<accession>A0A2S5B6T7</accession>
<feature type="compositionally biased region" description="Basic and acidic residues" evidence="6">
    <location>
        <begin position="473"/>
        <end position="491"/>
    </location>
</feature>
<name>A0A2S5B6T7_9BASI</name>
<feature type="compositionally biased region" description="Basic residues" evidence="6">
    <location>
        <begin position="463"/>
        <end position="472"/>
    </location>
</feature>
<dbReference type="InterPro" id="IPR012340">
    <property type="entry name" value="NA-bd_OB-fold"/>
</dbReference>
<keyword evidence="4" id="KW-0547">Nucleotide-binding</keyword>
<proteinExistence type="inferred from homology"/>
<dbReference type="PROSITE" id="PS50086">
    <property type="entry name" value="TBC_RABGAP"/>
    <property type="match status" value="1"/>
</dbReference>
<feature type="domain" description="ATP-dependent DNA ligase family profile" evidence="8">
    <location>
        <begin position="694"/>
        <end position="909"/>
    </location>
</feature>
<dbReference type="GO" id="GO:0006310">
    <property type="term" value="P:DNA recombination"/>
    <property type="evidence" value="ECO:0007669"/>
    <property type="project" value="InterPro"/>
</dbReference>
<gene>
    <name evidence="9" type="ORF">BMF94_4304</name>
</gene>
<feature type="region of interest" description="Disordered" evidence="6">
    <location>
        <begin position="1"/>
        <end position="177"/>
    </location>
</feature>
<dbReference type="Proteomes" id="UP000237144">
    <property type="component" value="Unassembled WGS sequence"/>
</dbReference>
<evidence type="ECO:0000256" key="1">
    <source>
        <dbReference type="ARBA" id="ARBA00007572"/>
    </source>
</evidence>
<feature type="region of interest" description="Disordered" evidence="6">
    <location>
        <begin position="785"/>
        <end position="850"/>
    </location>
</feature>
<dbReference type="GO" id="GO:0005634">
    <property type="term" value="C:nucleus"/>
    <property type="evidence" value="ECO:0007669"/>
    <property type="project" value="TreeGrafter"/>
</dbReference>
<keyword evidence="2" id="KW-0436">Ligase</keyword>
<dbReference type="GO" id="GO:0003910">
    <property type="term" value="F:DNA ligase (ATP) activity"/>
    <property type="evidence" value="ECO:0007669"/>
    <property type="project" value="InterPro"/>
</dbReference>
<keyword evidence="10" id="KW-1185">Reference proteome</keyword>
<dbReference type="FunFam" id="2.40.50.140:FF:000062">
    <property type="entry name" value="DNA ligase"/>
    <property type="match status" value="1"/>
</dbReference>
<feature type="region of interest" description="Disordered" evidence="6">
    <location>
        <begin position="1690"/>
        <end position="1839"/>
    </location>
</feature>
<dbReference type="InterPro" id="IPR016059">
    <property type="entry name" value="DNA_ligase_ATP-dep_CS"/>
</dbReference>
<protein>
    <recommendedName>
        <fullName evidence="11">Rab-GAP TBC domain-containing protein</fullName>
    </recommendedName>
</protein>
<dbReference type="Pfam" id="PF04675">
    <property type="entry name" value="DNA_ligase_A_N"/>
    <property type="match status" value="1"/>
</dbReference>
<dbReference type="PANTHER" id="PTHR45674">
    <property type="entry name" value="DNA LIGASE 1/3 FAMILY MEMBER"/>
    <property type="match status" value="1"/>
</dbReference>
<dbReference type="EMBL" id="PJQD01000048">
    <property type="protein sequence ID" value="POY72478.1"/>
    <property type="molecule type" value="Genomic_DNA"/>
</dbReference>
<dbReference type="InterPro" id="IPR036599">
    <property type="entry name" value="DNA_ligase_N_sf"/>
</dbReference>
<dbReference type="Pfam" id="PF04679">
    <property type="entry name" value="DNA_ligase_A_C"/>
    <property type="match status" value="1"/>
</dbReference>
<dbReference type="SUPFAM" id="SSF56091">
    <property type="entry name" value="DNA ligase/mRNA capping enzyme, catalytic domain"/>
    <property type="match status" value="1"/>
</dbReference>
<dbReference type="Gene3D" id="1.10.3260.10">
    <property type="entry name" value="DNA ligase, ATP-dependent, N-terminal domain"/>
    <property type="match status" value="1"/>
</dbReference>
<evidence type="ECO:0000256" key="2">
    <source>
        <dbReference type="ARBA" id="ARBA00022598"/>
    </source>
</evidence>
<dbReference type="GO" id="GO:0006273">
    <property type="term" value="P:lagging strand elongation"/>
    <property type="evidence" value="ECO:0007669"/>
    <property type="project" value="TreeGrafter"/>
</dbReference>
<dbReference type="PROSITE" id="PS00697">
    <property type="entry name" value="DNA_LIGASE_A1"/>
    <property type="match status" value="1"/>
</dbReference>
<dbReference type="SMART" id="SM00164">
    <property type="entry name" value="TBC"/>
    <property type="match status" value="1"/>
</dbReference>
<dbReference type="InterPro" id="IPR012309">
    <property type="entry name" value="DNA_ligase_ATP-dep_C"/>
</dbReference>
<feature type="compositionally biased region" description="Basic and acidic residues" evidence="6">
    <location>
        <begin position="108"/>
        <end position="126"/>
    </location>
</feature>
<dbReference type="InterPro" id="IPR035969">
    <property type="entry name" value="Rab-GAP_TBC_sf"/>
</dbReference>
<dbReference type="Pfam" id="PF00566">
    <property type="entry name" value="RabGAP-TBC"/>
    <property type="match status" value="2"/>
</dbReference>
<dbReference type="CDD" id="cd07969">
    <property type="entry name" value="OBF_DNA_ligase_I"/>
    <property type="match status" value="1"/>
</dbReference>
<feature type="region of interest" description="Disordered" evidence="6">
    <location>
        <begin position="450"/>
        <end position="503"/>
    </location>
</feature>
<comment type="caution">
    <text evidence="9">The sequence shown here is derived from an EMBL/GenBank/DDBJ whole genome shotgun (WGS) entry which is preliminary data.</text>
</comment>
<evidence type="ECO:0000259" key="8">
    <source>
        <dbReference type="PROSITE" id="PS50160"/>
    </source>
</evidence>
<dbReference type="SUPFAM" id="SSF50249">
    <property type="entry name" value="Nucleic acid-binding proteins"/>
    <property type="match status" value="1"/>
</dbReference>
<dbReference type="SUPFAM" id="SSF117018">
    <property type="entry name" value="ATP-dependent DNA ligase DNA-binding domain"/>
    <property type="match status" value="1"/>
</dbReference>
<feature type="compositionally biased region" description="Low complexity" evidence="6">
    <location>
        <begin position="1808"/>
        <end position="1822"/>
    </location>
</feature>
<dbReference type="InterPro" id="IPR012310">
    <property type="entry name" value="DNA_ligase_ATP-dep_cent"/>
</dbReference>
<dbReference type="Gene3D" id="3.30.470.30">
    <property type="entry name" value="DNA ligase/mRNA capping enzyme"/>
    <property type="match status" value="1"/>
</dbReference>
<dbReference type="InterPro" id="IPR012308">
    <property type="entry name" value="DNA_ligase_ATP-dep_N"/>
</dbReference>
<dbReference type="GO" id="GO:0005524">
    <property type="term" value="F:ATP binding"/>
    <property type="evidence" value="ECO:0007669"/>
    <property type="project" value="UniProtKB-KW"/>
</dbReference>
<feature type="compositionally biased region" description="Polar residues" evidence="6">
    <location>
        <begin position="55"/>
        <end position="64"/>
    </location>
</feature>
<evidence type="ECO:0000259" key="7">
    <source>
        <dbReference type="PROSITE" id="PS50086"/>
    </source>
</evidence>
<feature type="region of interest" description="Disordered" evidence="6">
    <location>
        <begin position="1029"/>
        <end position="1053"/>
    </location>
</feature>
<feature type="compositionally biased region" description="Polar residues" evidence="6">
    <location>
        <begin position="1747"/>
        <end position="1767"/>
    </location>
</feature>
<dbReference type="FunFam" id="1.10.8.270:FF:000031">
    <property type="entry name" value="TBC1 domain family member 5"/>
    <property type="match status" value="1"/>
</dbReference>
<sequence>MAKDPPTRTPALTDFFPSPKSTAGKRRATASSTSNRPPSPRKRVKPDSPTKRTNDNSTAQQNLGEVTLSDSSDDDHAAASNVKTAAPVRDDSEDLVIVEPPVASTSAHKLEEPPKRDANGKGKQPDKVAPIFAPKQRRPSESSASPEKEGANGIKQERPLFGGDMMDLDEKPDVKPSPTKNIAIFDTAAATASSSGSGAAATAGSSAGNNRPLDTPLFSLQPRDDISFASYARVPFSFFTDALVLISSTKSRLYIQLVLTNLLRTVIEHDPKSLESVIYLCSNRIGPSYEPQTELGIGWQILSKSIKETSGATSQKLKQLANKHGDPGDIAFEASKSVRLLVQPAPLMCHGVYSTLLQMARLKGTGVLNQKTSLAKKLLLSATGEQVRYIVRILASNLRIGAVRLSLLSALARAFVLSRPPGKEPAPERLDEEGGGKYWLSVKERTEMRRVEEEEEQKAAVKAQKKGGGKGKVKADPDAAVDNKTKEDKMKGKMKTKPRAQKSALELAVEDKFKRAEQLVRRVWAKHPNFGHLVEALLEGGLEELEERVGLSVGVPLEPMLGSITRSFDDIYTRLGSRPFVSEAKLDGQRGQIHVWVGDKRPPGVAEDAGKWFLDEKTGRRVWVRMFSRHLEDMSEKYPDIGGTILGIVERAESTENPLRNFVIDCEVVAIDPVTGAFKTFQELSYRSKKDVELGDIKVRVGIFCFDLMFLNDESLLSTPFRGRRQLLHTVFPPLRPTDPRYAKWELIPSCTDTEPEKVRAFFHESLKMKAEGIMVKLLDEAEVEVEAGQQDAEGGEAGQPDDDDGFDYTSSENNTGKSPSPIETKPLDGAAAADGSDATRKKGKSRRKVLPATYEPDKRADSWLKVKKDYLEGEGAISDSLDLVPIAAWWGQGRKAGWWSPFLLAVYDEETGAYTAVTKCLSGFTDAFYKEMREKYSPDPENLLTSHEPWPEVDGGSLRPDIWFKPTEVWEIRGADFTLSPVYPAARSLLGERGCSIRFPRFIRVRDDKGIENATTAEQLARMYHMQGEVPAEQSKPKPAGAEEETTLPQDRPSEGALLRQWQEYFADPMLSLATLRQEAEEGRVHERGLRSLTWRFFFDLLPDPTPIPSTPTSGSGSTLATYRLLLSQSRSSYTQLRERYLRAPDGRWVQDEGDDASTLSRAKQDPVDAPRLAKVEVRGNNPLGLEEENPWKTWFDDLELRKVIRQDVLRTFPEVDYFRSSTAQHRLTDLLFIFCKLTPQIGYRQGMHELLAPILWLVDYDSLALSDRADDSLPRLALSRDYVEHDTWALFSALMKPAKAFYDHTPSVPAHSTSSTGRNTANGSASPASALVQPIVAVANHIHSLLRGIDPELHAAFDRVQVEPQLYAIRWLRLLFSREFPFADTLQLWDGLFARDPSLQLSNHIVLAMLLRVRNALLHAAAEGYGEFVQVLLRYPACDDGRFRTDLLIRQAVYLRENLAPSTAQVLIGQNAHEKAAVGSLPESRPDLPGQSSLDTSRGHSRTPSVPSQQGLGFLETGLVGDLAKGVYGRAEALGINKALRGTFDEIKRSVAEAQAQAEERRRFNAYSQIPARPPWDPQRSPPPPPVVDKDTLASLASMRAASQAMSGAVDLCVTVLEQTLAPQLEVNGLDKPSANTDIAARNAASQMMALTTLRHVRDVLSGSAPTFDPSVMQPLRELSKEGEVAEMEYGRSGSSGVPLRPTATKTSRDRLAPTGPVDGLGAGFPRLEVASPPASMPAPTTNPGSSSTATQAPATLASNTTTSRLKAGERPLSSGLPPSGAKAREAFPPSPVSTSPPSADTKGDVYPPVRRPGAAPVPVTRSPSSERRPFDPLGVL</sequence>
<feature type="compositionally biased region" description="Basic and acidic residues" evidence="6">
    <location>
        <begin position="146"/>
        <end position="158"/>
    </location>
</feature>
<dbReference type="SUPFAM" id="SSF47923">
    <property type="entry name" value="Ypt/Rab-GAP domain of gyp1p"/>
    <property type="match status" value="2"/>
</dbReference>
<dbReference type="STRING" id="741276.A0A2S5B6T7"/>
<dbReference type="Gene3D" id="2.40.50.140">
    <property type="entry name" value="Nucleic acid-binding proteins"/>
    <property type="match status" value="1"/>
</dbReference>
<feature type="region of interest" description="Disordered" evidence="6">
    <location>
        <begin position="1560"/>
        <end position="1589"/>
    </location>
</feature>